<dbReference type="SUPFAM" id="SSF103473">
    <property type="entry name" value="MFS general substrate transporter"/>
    <property type="match status" value="1"/>
</dbReference>
<evidence type="ECO:0000313" key="3">
    <source>
        <dbReference type="EMBL" id="MFC4740807.1"/>
    </source>
</evidence>
<comment type="similarity">
    <text evidence="1">Belongs to the sodium:galactoside symporter (TC 2.A.2) family.</text>
</comment>
<feature type="transmembrane region" description="Helical" evidence="2">
    <location>
        <begin position="86"/>
        <end position="103"/>
    </location>
</feature>
<feature type="transmembrane region" description="Helical" evidence="2">
    <location>
        <begin position="369"/>
        <end position="394"/>
    </location>
</feature>
<comment type="caution">
    <text evidence="3">The sequence shown here is derived from an EMBL/GenBank/DDBJ whole genome shotgun (WGS) entry which is preliminary data.</text>
</comment>
<reference evidence="4" key="1">
    <citation type="journal article" date="2019" name="Int. J. Syst. Evol. Microbiol.">
        <title>The Global Catalogue of Microorganisms (GCM) 10K type strain sequencing project: providing services to taxonomists for standard genome sequencing and annotation.</title>
        <authorList>
            <consortium name="The Broad Institute Genomics Platform"/>
            <consortium name="The Broad Institute Genome Sequencing Center for Infectious Disease"/>
            <person name="Wu L."/>
            <person name="Ma J."/>
        </authorList>
    </citation>
    <scope>NUCLEOTIDE SEQUENCE [LARGE SCALE GENOMIC DNA]</scope>
    <source>
        <strain evidence="4">CCUG 50349</strain>
    </source>
</reference>
<sequence>MTQNKPYIQEKVPLLQKAAFGSGHLVNNLLPGALGVFSFFLITAFGIEPAIAGLLAAIPRFFDALSDPIMGFITDNTSSKWGRRRPYIFVGAILSAILFVVQWQMYEVNGSTYNFWYFLLFSILFIFANTIFSTPLIGMGYEMTSDTKERTRLMGIANMVGQISWMIVPLFWVLIANKDLFESQADGVRTLSIFVGFTCLIFGLLPAIFCREIDVSDDDSKAKITFKSLASNLAILWQNIKNMTKNNPFMRLCGATFLVFNGFQMVASFSYFIIVFYMYKGSYEMAGTVPAIFSILGAFLTAVLIIPIVSWLANKFGKRNAFIISTFISIIGYILKWWGFVVVDENTAVLFNDVVLQVDVVKFSIEMPIMLLLPIPFMAFGLGGLFTLMMSMTADVCDLDELRNGLPRREGTFGAVYWWMVKIGQSIALALGGLVLSIVGFDAGKSVQTLETMNDLRIADIIIPSITAGLAVWIMWNYNLNEDRVSRIKKELQERRLTKKNKLKSEQNVI</sequence>
<feature type="transmembrane region" description="Helical" evidence="2">
    <location>
        <begin position="33"/>
        <end position="58"/>
    </location>
</feature>
<keyword evidence="2" id="KW-0812">Transmembrane</keyword>
<dbReference type="PANTHER" id="PTHR11328:SF24">
    <property type="entry name" value="MAJOR FACILITATOR SUPERFAMILY (MFS) PROFILE DOMAIN-CONTAINING PROTEIN"/>
    <property type="match status" value="1"/>
</dbReference>
<accession>A0ABV9P5F6</accession>
<feature type="transmembrane region" description="Helical" evidence="2">
    <location>
        <begin position="461"/>
        <end position="480"/>
    </location>
</feature>
<evidence type="ECO:0000256" key="2">
    <source>
        <dbReference type="SAM" id="Phobius"/>
    </source>
</evidence>
<feature type="transmembrane region" description="Helical" evidence="2">
    <location>
        <begin position="291"/>
        <end position="313"/>
    </location>
</feature>
<feature type="transmembrane region" description="Helical" evidence="2">
    <location>
        <begin position="187"/>
        <end position="209"/>
    </location>
</feature>
<dbReference type="InterPro" id="IPR036259">
    <property type="entry name" value="MFS_trans_sf"/>
</dbReference>
<dbReference type="PANTHER" id="PTHR11328">
    <property type="entry name" value="MAJOR FACILITATOR SUPERFAMILY DOMAIN-CONTAINING PROTEIN"/>
    <property type="match status" value="1"/>
</dbReference>
<gene>
    <name evidence="3" type="ORF">ACFO3U_12460</name>
</gene>
<organism evidence="3 4">
    <name type="scientific">Flavobacterium ponti</name>
    <dbReference type="NCBI Taxonomy" id="665133"/>
    <lineage>
        <taxon>Bacteria</taxon>
        <taxon>Pseudomonadati</taxon>
        <taxon>Bacteroidota</taxon>
        <taxon>Flavobacteriia</taxon>
        <taxon>Flavobacteriales</taxon>
        <taxon>Flavobacteriaceae</taxon>
        <taxon>Flavobacterium</taxon>
    </lineage>
</organism>
<feature type="transmembrane region" description="Helical" evidence="2">
    <location>
        <begin position="415"/>
        <end position="441"/>
    </location>
</feature>
<feature type="transmembrane region" description="Helical" evidence="2">
    <location>
        <begin position="115"/>
        <end position="141"/>
    </location>
</feature>
<feature type="transmembrane region" description="Helical" evidence="2">
    <location>
        <begin position="153"/>
        <end position="175"/>
    </location>
</feature>
<dbReference type="Gene3D" id="1.20.1250.20">
    <property type="entry name" value="MFS general substrate transporter like domains"/>
    <property type="match status" value="2"/>
</dbReference>
<keyword evidence="2" id="KW-0472">Membrane</keyword>
<feature type="transmembrane region" description="Helical" evidence="2">
    <location>
        <begin position="320"/>
        <end position="340"/>
    </location>
</feature>
<dbReference type="InterPro" id="IPR039672">
    <property type="entry name" value="MFS_2"/>
</dbReference>
<dbReference type="EMBL" id="JBHSGW010000027">
    <property type="protein sequence ID" value="MFC4740807.1"/>
    <property type="molecule type" value="Genomic_DNA"/>
</dbReference>
<protein>
    <submittedName>
        <fullName evidence="3">MFS transporter</fullName>
    </submittedName>
</protein>
<evidence type="ECO:0000256" key="1">
    <source>
        <dbReference type="ARBA" id="ARBA00009617"/>
    </source>
</evidence>
<dbReference type="RefSeq" id="WP_379742915.1">
    <property type="nucleotide sequence ID" value="NZ_JBHSGW010000027.1"/>
</dbReference>
<feature type="transmembrane region" description="Helical" evidence="2">
    <location>
        <begin position="252"/>
        <end position="279"/>
    </location>
</feature>
<dbReference type="Pfam" id="PF13347">
    <property type="entry name" value="MFS_2"/>
    <property type="match status" value="1"/>
</dbReference>
<keyword evidence="4" id="KW-1185">Reference proteome</keyword>
<dbReference type="Proteomes" id="UP001595885">
    <property type="component" value="Unassembled WGS sequence"/>
</dbReference>
<keyword evidence="2" id="KW-1133">Transmembrane helix</keyword>
<evidence type="ECO:0000313" key="4">
    <source>
        <dbReference type="Proteomes" id="UP001595885"/>
    </source>
</evidence>
<proteinExistence type="inferred from homology"/>
<name>A0ABV9P5F6_9FLAO</name>